<dbReference type="SUPFAM" id="SSF55315">
    <property type="entry name" value="L30e-like"/>
    <property type="match status" value="1"/>
</dbReference>
<dbReference type="SMART" id="SM00967">
    <property type="entry name" value="SpoU_sub_bind"/>
    <property type="match status" value="1"/>
</dbReference>
<dbReference type="EMBL" id="LEKV01004591">
    <property type="protein sequence ID" value="KVH93871.1"/>
    <property type="molecule type" value="Genomic_DNA"/>
</dbReference>
<keyword evidence="5" id="KW-0808">Transferase</keyword>
<dbReference type="GO" id="GO:0003723">
    <property type="term" value="F:RNA binding"/>
    <property type="evidence" value="ECO:0007669"/>
    <property type="project" value="InterPro"/>
</dbReference>
<dbReference type="GO" id="GO:0016435">
    <property type="term" value="F:rRNA (guanine) methyltransferase activity"/>
    <property type="evidence" value="ECO:0007669"/>
    <property type="project" value="TreeGrafter"/>
</dbReference>
<dbReference type="SUPFAM" id="SSF75217">
    <property type="entry name" value="alpha/beta knot"/>
    <property type="match status" value="1"/>
</dbReference>
<dbReference type="InterPro" id="IPR047182">
    <property type="entry name" value="MRM1"/>
</dbReference>
<dbReference type="GO" id="GO:0009507">
    <property type="term" value="C:chloroplast"/>
    <property type="evidence" value="ECO:0007669"/>
    <property type="project" value="TreeGrafter"/>
</dbReference>
<dbReference type="Proteomes" id="UP000243975">
    <property type="component" value="Unassembled WGS sequence"/>
</dbReference>
<evidence type="ECO:0000256" key="5">
    <source>
        <dbReference type="ARBA" id="ARBA00022679"/>
    </source>
</evidence>
<comment type="subcellular location">
    <subcellularLocation>
        <location evidence="1">Mitochondrion</location>
    </subcellularLocation>
</comment>
<accession>A0A103XN44</accession>
<evidence type="ECO:0000313" key="13">
    <source>
        <dbReference type="Proteomes" id="UP000243975"/>
    </source>
</evidence>
<dbReference type="InterPro" id="IPR013123">
    <property type="entry name" value="SpoU_subst-bd"/>
</dbReference>
<dbReference type="InterPro" id="IPR029028">
    <property type="entry name" value="Alpha/beta_knot_MTases"/>
</dbReference>
<dbReference type="Pfam" id="PF00588">
    <property type="entry name" value="SpoU_methylase"/>
    <property type="match status" value="1"/>
</dbReference>
<dbReference type="InterPro" id="IPR047261">
    <property type="entry name" value="MRM1_MeTrfase_dom"/>
</dbReference>
<organism evidence="12 13">
    <name type="scientific">Cynara cardunculus var. scolymus</name>
    <name type="common">Globe artichoke</name>
    <name type="synonym">Cynara scolymus</name>
    <dbReference type="NCBI Taxonomy" id="59895"/>
    <lineage>
        <taxon>Eukaryota</taxon>
        <taxon>Viridiplantae</taxon>
        <taxon>Streptophyta</taxon>
        <taxon>Embryophyta</taxon>
        <taxon>Tracheophyta</taxon>
        <taxon>Spermatophyta</taxon>
        <taxon>Magnoliopsida</taxon>
        <taxon>eudicotyledons</taxon>
        <taxon>Gunneridae</taxon>
        <taxon>Pentapetalae</taxon>
        <taxon>asterids</taxon>
        <taxon>campanulids</taxon>
        <taxon>Asterales</taxon>
        <taxon>Asteraceae</taxon>
        <taxon>Carduoideae</taxon>
        <taxon>Cardueae</taxon>
        <taxon>Carduinae</taxon>
        <taxon>Cynara</taxon>
    </lineage>
</organism>
<evidence type="ECO:0000256" key="7">
    <source>
        <dbReference type="ARBA" id="ARBA00022946"/>
    </source>
</evidence>
<evidence type="ECO:0000256" key="9">
    <source>
        <dbReference type="ARBA" id="ARBA00034881"/>
    </source>
</evidence>
<dbReference type="GO" id="GO:0016020">
    <property type="term" value="C:membrane"/>
    <property type="evidence" value="ECO:0007669"/>
    <property type="project" value="GOC"/>
</dbReference>
<feature type="region of interest" description="Disordered" evidence="10">
    <location>
        <begin position="124"/>
        <end position="242"/>
    </location>
</feature>
<dbReference type="STRING" id="59895.A0A103XN44"/>
<comment type="similarity">
    <text evidence="2">Belongs to the class IV-like SAM-binding methyltransferase superfamily. RNA methyltransferase TrmH family.</text>
</comment>
<dbReference type="InterPro" id="IPR029064">
    <property type="entry name" value="Ribosomal_eL30-like_sf"/>
</dbReference>
<feature type="compositionally biased region" description="Basic and acidic residues" evidence="10">
    <location>
        <begin position="202"/>
        <end position="234"/>
    </location>
</feature>
<dbReference type="Pfam" id="PF08032">
    <property type="entry name" value="SpoU_sub_bind"/>
    <property type="match status" value="1"/>
</dbReference>
<dbReference type="PANTHER" id="PTHR46103:SF1">
    <property type="entry name" value="RRNA METHYLTRANSFERASE 1, MITOCHONDRIAL"/>
    <property type="match status" value="1"/>
</dbReference>
<dbReference type="Gene3D" id="3.30.1330.30">
    <property type="match status" value="1"/>
</dbReference>
<dbReference type="Gene3D" id="3.40.1280.10">
    <property type="match status" value="1"/>
</dbReference>
<dbReference type="GO" id="GO:0005739">
    <property type="term" value="C:mitochondrion"/>
    <property type="evidence" value="ECO:0007669"/>
    <property type="project" value="UniProtKB-SubCell"/>
</dbReference>
<evidence type="ECO:0000256" key="4">
    <source>
        <dbReference type="ARBA" id="ARBA00022603"/>
    </source>
</evidence>
<sequence length="904" mass="101880">MYCNFTKCQAFPFAIRASSQQPKCFLPFYTKPKKIPQFLPTSSRGKPFRTRSFWFIEKTHEYCLLLGRGDRDGSVSFDSQQVGKKKIEQIYAAKRECFSNGFHSKPRNFSISYARKVAEGIGSGKPLPWLAKDKDKEVKDPERSAATRRSSWEESAEKVSRNGVENREKDRRNVRRKDQKKSRNLEDEPVTGKVIRSSWQESAEKFVKNGVENREKGRRFDERNDHREKRRSENDSDVETQELDNPRWYEIRDRFDRYDSVADEQNGNEFRKFNRQDNWGKKVWKEATESSIPKMVGECVYGVGPVLAALTANRREFYVLYVQEGIDLSGNNRKKKDKKGFEKVLKVAEKLGLTKKEVSKHDLNMIVDNRPHQGLVLDASPLEMVNIRELDRVVTDEQEGCPLWLALDEVMDPQNLGAIIRSSYFFGASGVVLCAKNSAPLSGVVSKASAGSLELTELRSCKNMMQFLVSSAENGWRVLGGSVSSRAVAVDEVTTSEPTILVLGSEGTGLRPLVERSCTQLVKIRGNIPVHLSAESEGVETAEVGSFVAVESLNGCVICLFLAAGWAGAAYVRRREIWQMKKSMRAGNSFAFLCYDIHDLEHSKQENLPGVTVVMPLKGSGDYNLHNWRSQITSLYGGPLEFLFTVESTADPAYHAISRVLIDFEGELDASIIIAGPSTTCSQKIHNQLVGVEKMSKDSKYVLFLDDDVRLHPGSIGALTAEMEKNPEMHADDLRTNRHGVISRLQHGGYSDDMTLAAIARLKMTGCLAICTAIELLSMWNLTRIEVQLCNMLSPEAPQLSLKTYNWWLVFAAMLVDNFLYPISAFRSYASRTINWSGIRYHLRKGKIAKIERKKKGGRQYSDLAAKRVFSKKGGQEKGSVLGEGIMPLRCVPFEQLQKTLICP</sequence>
<keyword evidence="8" id="KW-0496">Mitochondrion</keyword>
<dbReference type="InterPro" id="IPR029044">
    <property type="entry name" value="Nucleotide-diphossugar_trans"/>
</dbReference>
<reference evidence="12 13" key="1">
    <citation type="journal article" date="2016" name="Sci. Rep.">
        <title>The genome sequence of the outbreeding globe artichoke constructed de novo incorporating a phase-aware low-pass sequencing strategy of F1 progeny.</title>
        <authorList>
            <person name="Scaglione D."/>
            <person name="Reyes-Chin-Wo S."/>
            <person name="Acquadro A."/>
            <person name="Froenicke L."/>
            <person name="Portis E."/>
            <person name="Beitel C."/>
            <person name="Tirone M."/>
            <person name="Mauro R."/>
            <person name="Lo Monaco A."/>
            <person name="Mauromicale G."/>
            <person name="Faccioli P."/>
            <person name="Cattivelli L."/>
            <person name="Rieseberg L."/>
            <person name="Michelmore R."/>
            <person name="Lanteri S."/>
        </authorList>
    </citation>
    <scope>NUCLEOTIDE SEQUENCE [LARGE SCALE GENOMIC DNA]</scope>
    <source>
        <strain evidence="12">2C</strain>
    </source>
</reference>
<feature type="compositionally biased region" description="Basic and acidic residues" evidence="10">
    <location>
        <begin position="131"/>
        <end position="171"/>
    </location>
</feature>
<dbReference type="GO" id="GO:0006665">
    <property type="term" value="P:sphingolipid metabolic process"/>
    <property type="evidence" value="ECO:0007669"/>
    <property type="project" value="UniProtKB-UniPathway"/>
</dbReference>
<evidence type="ECO:0000256" key="10">
    <source>
        <dbReference type="SAM" id="MobiDB-lite"/>
    </source>
</evidence>
<name>A0A103XN44_CYNCS</name>
<keyword evidence="3" id="KW-0698">rRNA processing</keyword>
<keyword evidence="4" id="KW-0489">Methyltransferase</keyword>
<evidence type="ECO:0000256" key="6">
    <source>
        <dbReference type="ARBA" id="ARBA00022691"/>
    </source>
</evidence>
<dbReference type="PANTHER" id="PTHR46103">
    <property type="entry name" value="RRNA METHYLTRANSFERASE 1, MITOCHONDRIAL"/>
    <property type="match status" value="1"/>
</dbReference>
<keyword evidence="6" id="KW-0949">S-adenosyl-L-methionine</keyword>
<dbReference type="Gramene" id="KVH93871">
    <property type="protein sequence ID" value="KVH93871"/>
    <property type="gene ID" value="Ccrd_004079"/>
</dbReference>
<dbReference type="SUPFAM" id="SSF53448">
    <property type="entry name" value="Nucleotide-diphospho-sugar transferases"/>
    <property type="match status" value="1"/>
</dbReference>
<evidence type="ECO:0000256" key="1">
    <source>
        <dbReference type="ARBA" id="ARBA00004173"/>
    </source>
</evidence>
<keyword evidence="7" id="KW-0809">Transit peptide</keyword>
<feature type="domain" description="RNA 2-O ribose methyltransferase substrate binding" evidence="11">
    <location>
        <begin position="299"/>
        <end position="385"/>
    </location>
</feature>
<evidence type="ECO:0000259" key="11">
    <source>
        <dbReference type="SMART" id="SM00967"/>
    </source>
</evidence>
<comment type="caution">
    <text evidence="12">The sequence shown here is derived from an EMBL/GenBank/DDBJ whole genome shotgun (WGS) entry which is preliminary data.</text>
</comment>
<protein>
    <recommendedName>
        <fullName evidence="9">rRNA methyltransferase 1, mitochondrial</fullName>
    </recommendedName>
</protein>
<evidence type="ECO:0000313" key="12">
    <source>
        <dbReference type="EMBL" id="KVH93871.1"/>
    </source>
</evidence>
<keyword evidence="13" id="KW-1185">Reference proteome</keyword>
<evidence type="ECO:0000256" key="3">
    <source>
        <dbReference type="ARBA" id="ARBA00022552"/>
    </source>
</evidence>
<dbReference type="UniPathway" id="UPA00222"/>
<dbReference type="InterPro" id="IPR001537">
    <property type="entry name" value="SpoU_MeTrfase"/>
</dbReference>
<gene>
    <name evidence="12" type="ORF">Ccrd_004079</name>
</gene>
<dbReference type="InterPro" id="IPR029026">
    <property type="entry name" value="tRNA_m1G_MTases_N"/>
</dbReference>
<dbReference type="AlphaFoldDB" id="A0A103XN44"/>
<dbReference type="CDD" id="cd18105">
    <property type="entry name" value="SpoU-like_MRM1"/>
    <property type="match status" value="1"/>
</dbReference>
<evidence type="ECO:0000256" key="2">
    <source>
        <dbReference type="ARBA" id="ARBA00007228"/>
    </source>
</evidence>
<evidence type="ECO:0000256" key="8">
    <source>
        <dbReference type="ARBA" id="ARBA00023128"/>
    </source>
</evidence>
<proteinExistence type="inferred from homology"/>